<dbReference type="Gene3D" id="3.40.50.2300">
    <property type="match status" value="1"/>
</dbReference>
<evidence type="ECO:0000256" key="8">
    <source>
        <dbReference type="PROSITE-ProRule" id="PRU00169"/>
    </source>
</evidence>
<dbReference type="CDD" id="cd17546">
    <property type="entry name" value="REC_hyHK_CKI1_RcsC-like"/>
    <property type="match status" value="1"/>
</dbReference>
<keyword evidence="15" id="KW-1185">Reference proteome</keyword>
<dbReference type="PRINTS" id="PR00344">
    <property type="entry name" value="BCTRLSENSOR"/>
</dbReference>
<dbReference type="CDD" id="cd16922">
    <property type="entry name" value="HATPase_EvgS-ArcB-TorS-like"/>
    <property type="match status" value="1"/>
</dbReference>
<dbReference type="InterPro" id="IPR036097">
    <property type="entry name" value="HisK_dim/P_sf"/>
</dbReference>
<dbReference type="Gene3D" id="6.10.340.10">
    <property type="match status" value="1"/>
</dbReference>
<organism evidence="14 15">
    <name type="scientific">Chitinimonas prasina</name>
    <dbReference type="NCBI Taxonomy" id="1434937"/>
    <lineage>
        <taxon>Bacteria</taxon>
        <taxon>Pseudomonadati</taxon>
        <taxon>Pseudomonadota</taxon>
        <taxon>Betaproteobacteria</taxon>
        <taxon>Neisseriales</taxon>
        <taxon>Chitinibacteraceae</taxon>
        <taxon>Chitinimonas</taxon>
    </lineage>
</organism>
<evidence type="ECO:0000256" key="9">
    <source>
        <dbReference type="SAM" id="Coils"/>
    </source>
</evidence>
<keyword evidence="4 8" id="KW-0597">Phosphoprotein</keyword>
<dbReference type="Pfam" id="PF00672">
    <property type="entry name" value="HAMP"/>
    <property type="match status" value="1"/>
</dbReference>
<dbReference type="InterPro" id="IPR003660">
    <property type="entry name" value="HAMP_dom"/>
</dbReference>
<dbReference type="CDD" id="cd06225">
    <property type="entry name" value="HAMP"/>
    <property type="match status" value="1"/>
</dbReference>
<dbReference type="PANTHER" id="PTHR45339:SF1">
    <property type="entry name" value="HYBRID SIGNAL TRANSDUCTION HISTIDINE KINASE J"/>
    <property type="match status" value="1"/>
</dbReference>
<evidence type="ECO:0000256" key="6">
    <source>
        <dbReference type="ARBA" id="ARBA00022777"/>
    </source>
</evidence>
<keyword evidence="10" id="KW-0472">Membrane</keyword>
<dbReference type="InterPro" id="IPR001789">
    <property type="entry name" value="Sig_transdc_resp-reg_receiver"/>
</dbReference>
<evidence type="ECO:0000256" key="10">
    <source>
        <dbReference type="SAM" id="Phobius"/>
    </source>
</evidence>
<keyword evidence="10" id="KW-1133">Transmembrane helix</keyword>
<evidence type="ECO:0000256" key="4">
    <source>
        <dbReference type="ARBA" id="ARBA00022553"/>
    </source>
</evidence>
<keyword evidence="5" id="KW-0808">Transferase</keyword>
<dbReference type="Gene3D" id="1.10.287.130">
    <property type="match status" value="1"/>
</dbReference>
<evidence type="ECO:0000256" key="5">
    <source>
        <dbReference type="ARBA" id="ARBA00022679"/>
    </source>
</evidence>
<feature type="transmembrane region" description="Helical" evidence="10">
    <location>
        <begin position="197"/>
        <end position="220"/>
    </location>
</feature>
<feature type="domain" description="Histidine kinase" evidence="11">
    <location>
        <begin position="334"/>
        <end position="555"/>
    </location>
</feature>
<evidence type="ECO:0000256" key="2">
    <source>
        <dbReference type="ARBA" id="ARBA00004370"/>
    </source>
</evidence>
<evidence type="ECO:0000259" key="13">
    <source>
        <dbReference type="PROSITE" id="PS50885"/>
    </source>
</evidence>
<dbReference type="RefSeq" id="WP_284197679.1">
    <property type="nucleotide sequence ID" value="NZ_BSOG01000005.1"/>
</dbReference>
<sequence length="698" mass="77846">MKRLFHWLKPRTARTKILWLFMVINLVTTAAYTFYIWDLQVTNIRAAIDARLVAGVSAAPKMIGQDYLRRATHPEAIDPRSYLDLVRLLHDYCQKTGLRYLYVFTEHKGQLVYVADAANEAEIRANNYGRYFQLYEITPHPAILDTLRTGRSNVAEYKDRFGYFRSVFQPIERADGTRLVVGADVDISYVQAELNKAMWQSLAIGLTIFVVGMLACFWLARVLSRPVVRLASAVDQVAQGDYQARVKVTGQDEFAHLAEAFNAMANAVAERAADKARLLAELEHNEAVLEARVKERTRELADANTNLLAHEQELERARAQAEQASEMKSLFLANMSHEIRTPMNAIIGMSHLALISDLNPKQRDYVEKIQRSAHHLLGIINDILDFSKVEAGKLTLERTDFELQAVLDNVRNLVGEACTRKGLALQFEIDPALPKQMQGDALRLGQVLINFANNAVKFTDHGTVTVRARLQERAQDQATVYFEVQDSGIGMTPEQQALLFQSFQQADATTTRKYGGTGLGLAIAKELATLMGGQVGVRSHPGQGSTFWFTAVLGVAAPKAAKPGMPIALDFSPIRGRRVLLVEDNEINQEITVHLLERTGVIVTVVEHGEAAIEQLGKAEYDLVLMDMQMPVMDGYTATRLVRRLPGMDRLPIVALTANATHDDRSACLAAGVNDHLTKPIEPQELFETLLRWIPAHA</sequence>
<dbReference type="PANTHER" id="PTHR45339">
    <property type="entry name" value="HYBRID SIGNAL TRANSDUCTION HISTIDINE KINASE J"/>
    <property type="match status" value="1"/>
</dbReference>
<dbReference type="InterPro" id="IPR004358">
    <property type="entry name" value="Sig_transdc_His_kin-like_C"/>
</dbReference>
<dbReference type="SUPFAM" id="SSF55874">
    <property type="entry name" value="ATPase domain of HSP90 chaperone/DNA topoisomerase II/histidine kinase"/>
    <property type="match status" value="1"/>
</dbReference>
<keyword evidence="7" id="KW-0902">Two-component regulatory system</keyword>
<dbReference type="EC" id="2.7.13.3" evidence="3"/>
<feature type="domain" description="Response regulatory" evidence="12">
    <location>
        <begin position="578"/>
        <end position="694"/>
    </location>
</feature>
<comment type="caution">
    <text evidence="14">The sequence shown here is derived from an EMBL/GenBank/DDBJ whole genome shotgun (WGS) entry which is preliminary data.</text>
</comment>
<dbReference type="SMART" id="SM00387">
    <property type="entry name" value="HATPase_c"/>
    <property type="match status" value="1"/>
</dbReference>
<keyword evidence="10" id="KW-0812">Transmembrane</keyword>
<dbReference type="InterPro" id="IPR036890">
    <property type="entry name" value="HATPase_C_sf"/>
</dbReference>
<dbReference type="InterPro" id="IPR003594">
    <property type="entry name" value="HATPase_dom"/>
</dbReference>
<dbReference type="PROSITE" id="PS50110">
    <property type="entry name" value="RESPONSE_REGULATORY"/>
    <property type="match status" value="1"/>
</dbReference>
<dbReference type="Proteomes" id="UP001156706">
    <property type="component" value="Unassembled WGS sequence"/>
</dbReference>
<dbReference type="Gene3D" id="3.30.565.10">
    <property type="entry name" value="Histidine kinase-like ATPase, C-terminal domain"/>
    <property type="match status" value="1"/>
</dbReference>
<protein>
    <recommendedName>
        <fullName evidence="3">histidine kinase</fullName>
        <ecNumber evidence="3">2.7.13.3</ecNumber>
    </recommendedName>
</protein>
<feature type="modified residue" description="4-aspartylphosphate" evidence="8">
    <location>
        <position position="627"/>
    </location>
</feature>
<feature type="transmembrane region" description="Helical" evidence="10">
    <location>
        <begin position="17"/>
        <end position="37"/>
    </location>
</feature>
<keyword evidence="9" id="KW-0175">Coiled coil</keyword>
<proteinExistence type="predicted"/>
<evidence type="ECO:0000259" key="11">
    <source>
        <dbReference type="PROSITE" id="PS50109"/>
    </source>
</evidence>
<evidence type="ECO:0000259" key="12">
    <source>
        <dbReference type="PROSITE" id="PS50110"/>
    </source>
</evidence>
<dbReference type="PROSITE" id="PS50885">
    <property type="entry name" value="HAMP"/>
    <property type="match status" value="1"/>
</dbReference>
<accession>A0ABQ5YIZ7</accession>
<dbReference type="InterPro" id="IPR003661">
    <property type="entry name" value="HisK_dim/P_dom"/>
</dbReference>
<dbReference type="SUPFAM" id="SSF47384">
    <property type="entry name" value="Homodimeric domain of signal transducing histidine kinase"/>
    <property type="match status" value="1"/>
</dbReference>
<dbReference type="Pfam" id="PF02518">
    <property type="entry name" value="HATPase_c"/>
    <property type="match status" value="1"/>
</dbReference>
<dbReference type="PROSITE" id="PS50109">
    <property type="entry name" value="HIS_KIN"/>
    <property type="match status" value="1"/>
</dbReference>
<evidence type="ECO:0000256" key="3">
    <source>
        <dbReference type="ARBA" id="ARBA00012438"/>
    </source>
</evidence>
<evidence type="ECO:0000313" key="15">
    <source>
        <dbReference type="Proteomes" id="UP001156706"/>
    </source>
</evidence>
<evidence type="ECO:0000313" key="14">
    <source>
        <dbReference type="EMBL" id="GLR14604.1"/>
    </source>
</evidence>
<dbReference type="InterPro" id="IPR005467">
    <property type="entry name" value="His_kinase_dom"/>
</dbReference>
<dbReference type="SUPFAM" id="SSF158472">
    <property type="entry name" value="HAMP domain-like"/>
    <property type="match status" value="1"/>
</dbReference>
<comment type="catalytic activity">
    <reaction evidence="1">
        <text>ATP + protein L-histidine = ADP + protein N-phospho-L-histidine.</text>
        <dbReference type="EC" id="2.7.13.3"/>
    </reaction>
</comment>
<feature type="domain" description="HAMP" evidence="13">
    <location>
        <begin position="221"/>
        <end position="273"/>
    </location>
</feature>
<dbReference type="EMBL" id="BSOG01000005">
    <property type="protein sequence ID" value="GLR14604.1"/>
    <property type="molecule type" value="Genomic_DNA"/>
</dbReference>
<dbReference type="CDD" id="cd00082">
    <property type="entry name" value="HisKA"/>
    <property type="match status" value="1"/>
</dbReference>
<feature type="coiled-coil region" evidence="9">
    <location>
        <begin position="279"/>
        <end position="327"/>
    </location>
</feature>
<keyword evidence="6" id="KW-0418">Kinase</keyword>
<name>A0ABQ5YIZ7_9NEIS</name>
<reference evidence="15" key="1">
    <citation type="journal article" date="2019" name="Int. J. Syst. Evol. Microbiol.">
        <title>The Global Catalogue of Microorganisms (GCM) 10K type strain sequencing project: providing services to taxonomists for standard genome sequencing and annotation.</title>
        <authorList>
            <consortium name="The Broad Institute Genomics Platform"/>
            <consortium name="The Broad Institute Genome Sequencing Center for Infectious Disease"/>
            <person name="Wu L."/>
            <person name="Ma J."/>
        </authorList>
    </citation>
    <scope>NUCLEOTIDE SEQUENCE [LARGE SCALE GENOMIC DNA]</scope>
    <source>
        <strain evidence="15">NBRC 110044</strain>
    </source>
</reference>
<evidence type="ECO:0000256" key="1">
    <source>
        <dbReference type="ARBA" id="ARBA00000085"/>
    </source>
</evidence>
<dbReference type="Pfam" id="PF00512">
    <property type="entry name" value="HisKA"/>
    <property type="match status" value="1"/>
</dbReference>
<dbReference type="SMART" id="SM00448">
    <property type="entry name" value="REC"/>
    <property type="match status" value="1"/>
</dbReference>
<comment type="subcellular location">
    <subcellularLocation>
        <location evidence="2">Membrane</location>
    </subcellularLocation>
</comment>
<gene>
    <name evidence="14" type="ORF">GCM10007907_33940</name>
</gene>
<dbReference type="SMART" id="SM00388">
    <property type="entry name" value="HisKA"/>
    <property type="match status" value="1"/>
</dbReference>
<dbReference type="SMART" id="SM00304">
    <property type="entry name" value="HAMP"/>
    <property type="match status" value="1"/>
</dbReference>
<dbReference type="Pfam" id="PF00072">
    <property type="entry name" value="Response_reg"/>
    <property type="match status" value="1"/>
</dbReference>
<dbReference type="SUPFAM" id="SSF52172">
    <property type="entry name" value="CheY-like"/>
    <property type="match status" value="1"/>
</dbReference>
<dbReference type="InterPro" id="IPR011006">
    <property type="entry name" value="CheY-like_superfamily"/>
</dbReference>
<evidence type="ECO:0000256" key="7">
    <source>
        <dbReference type="ARBA" id="ARBA00023012"/>
    </source>
</evidence>